<proteinExistence type="evidence at transcript level"/>
<protein>
    <submittedName>
        <fullName evidence="1">Uncharacterized protein</fullName>
    </submittedName>
</protein>
<dbReference type="AlphaFoldDB" id="A0A1E1X5M5"/>
<organism evidence="1">
    <name type="scientific">Amblyomma aureolatum</name>
    <dbReference type="NCBI Taxonomy" id="187763"/>
    <lineage>
        <taxon>Eukaryota</taxon>
        <taxon>Metazoa</taxon>
        <taxon>Ecdysozoa</taxon>
        <taxon>Arthropoda</taxon>
        <taxon>Chelicerata</taxon>
        <taxon>Arachnida</taxon>
        <taxon>Acari</taxon>
        <taxon>Parasitiformes</taxon>
        <taxon>Ixodida</taxon>
        <taxon>Ixodoidea</taxon>
        <taxon>Ixodidae</taxon>
        <taxon>Amblyomminae</taxon>
        <taxon>Amblyomma</taxon>
    </lineage>
</organism>
<accession>A0A1E1X5M5</accession>
<name>A0A1E1X5M5_9ACAR</name>
<sequence>MKHLSALLLPSRRLNLVRQLSAAAQLASDYVHANRKTSEEQHVYRTLYPWRSKGEFVRDLADSIFYNQDGLIALSKPYGVPLTLNFQKEGRSQAMLKRRLHISGFGESPYSLEDACEDLAVHLNVDHIFIVKPAERYASGVTILASDEQAARKVHKAILRAKPMKIPYITAWVIAKGSPPQSLVQEKVAMKLLQVGDTEKHVEVLREFSKTAVKGRLVKTAFVECKTLSKCTDIAMSLLQVATSNVRNSFLRAYVASLASCIMGDLSPSACLTKHHQGRPLVLSTAAAAAARPQPLPDAVCKQLKISNSQQKIIPTMVHYQSLLLPCYHGKDQHLLLSDPTLPAHFSWTLDRLKLQPTTQLKE</sequence>
<dbReference type="Gene3D" id="3.30.2350.10">
    <property type="entry name" value="Pseudouridine synthase"/>
    <property type="match status" value="1"/>
</dbReference>
<evidence type="ECO:0000313" key="1">
    <source>
        <dbReference type="EMBL" id="JAT94356.1"/>
    </source>
</evidence>
<dbReference type="EMBL" id="GFAC01004832">
    <property type="protein sequence ID" value="JAT94356.1"/>
    <property type="molecule type" value="mRNA"/>
</dbReference>
<reference evidence="1" key="1">
    <citation type="journal article" date="2017" name="Front. Cell. Infect. Microbiol.">
        <title>The Distinct Transcriptional Response of the Midgut of Amblyomma sculptum and Amblyomma aureolatum Ticks to Rickettsia rickettsii Correlates to Their Differences in Susceptibility to Infection.</title>
        <authorList>
            <person name="Martins L.A."/>
            <person name="Galletti M.F.B.M."/>
            <person name="Ribeiro J.M."/>
            <person name="Fujita A."/>
            <person name="Costa F.B."/>
            <person name="Labruna M.B."/>
            <person name="Daffre S."/>
            <person name="Fogaca A.C."/>
        </authorList>
    </citation>
    <scope>NUCLEOTIDE SEQUENCE</scope>
</reference>